<accession>A0A1S8AYC3</accession>
<evidence type="ECO:0000256" key="2">
    <source>
        <dbReference type="ARBA" id="ARBA00001947"/>
    </source>
</evidence>
<dbReference type="Gene3D" id="3.40.630.10">
    <property type="entry name" value="Zn peptidases"/>
    <property type="match status" value="1"/>
</dbReference>
<proteinExistence type="inferred from homology"/>
<dbReference type="Pfam" id="PF01546">
    <property type="entry name" value="Peptidase_M20"/>
    <property type="match status" value="1"/>
</dbReference>
<evidence type="ECO:0000256" key="7">
    <source>
        <dbReference type="ARBA" id="ARBA00023285"/>
    </source>
</evidence>
<dbReference type="NCBIfam" id="TIGR01910">
    <property type="entry name" value="DapE-ArgE"/>
    <property type="match status" value="1"/>
</dbReference>
<name>A0A1S8AYC3_9EURY</name>
<protein>
    <submittedName>
        <fullName evidence="9">Acetylornithine deacetylase</fullName>
    </submittedName>
</protein>
<comment type="cofactor">
    <cofactor evidence="1">
        <name>Co(2+)</name>
        <dbReference type="ChEBI" id="CHEBI:48828"/>
    </cofactor>
</comment>
<feature type="domain" description="Peptidase M20 dimerisation" evidence="8">
    <location>
        <begin position="209"/>
        <end position="325"/>
    </location>
</feature>
<dbReference type="InterPro" id="IPR011650">
    <property type="entry name" value="Peptidase_M20_dimer"/>
</dbReference>
<dbReference type="AlphaFoldDB" id="A0A1S8AYC3"/>
<keyword evidence="6" id="KW-0862">Zinc</keyword>
<reference evidence="10" key="1">
    <citation type="submission" date="2016-04" db="EMBL/GenBank/DDBJ databases">
        <authorList>
            <person name="Chen S.-C."/>
            <person name="Lai M.-C."/>
        </authorList>
    </citation>
    <scope>NUCLEOTIDE SEQUENCE [LARGE SCALE GENOMIC DNA]</scope>
    <source>
        <strain evidence="10">AB14</strain>
    </source>
</reference>
<dbReference type="OrthoDB" id="24854at2157"/>
<evidence type="ECO:0000256" key="3">
    <source>
        <dbReference type="ARBA" id="ARBA00006247"/>
    </source>
</evidence>
<evidence type="ECO:0000256" key="6">
    <source>
        <dbReference type="ARBA" id="ARBA00022833"/>
    </source>
</evidence>
<dbReference type="SUPFAM" id="SSF55031">
    <property type="entry name" value="Bacterial exopeptidase dimerisation domain"/>
    <property type="match status" value="1"/>
</dbReference>
<dbReference type="PANTHER" id="PTHR43808">
    <property type="entry name" value="ACETYLORNITHINE DEACETYLASE"/>
    <property type="match status" value="1"/>
</dbReference>
<dbReference type="EMBL" id="LWLN01000001">
    <property type="protein sequence ID" value="OLZ41642.1"/>
    <property type="molecule type" value="Genomic_DNA"/>
</dbReference>
<evidence type="ECO:0000256" key="1">
    <source>
        <dbReference type="ARBA" id="ARBA00001941"/>
    </source>
</evidence>
<dbReference type="SUPFAM" id="SSF53187">
    <property type="entry name" value="Zn-dependent exopeptidases"/>
    <property type="match status" value="1"/>
</dbReference>
<keyword evidence="4" id="KW-0479">Metal-binding</keyword>
<keyword evidence="5" id="KW-0378">Hydrolase</keyword>
<dbReference type="GO" id="GO:0016787">
    <property type="term" value="F:hydrolase activity"/>
    <property type="evidence" value="ECO:0007669"/>
    <property type="project" value="UniProtKB-KW"/>
</dbReference>
<evidence type="ECO:0000313" key="9">
    <source>
        <dbReference type="EMBL" id="OLZ41642.1"/>
    </source>
</evidence>
<dbReference type="RefSeq" id="WP_076146527.1">
    <property type="nucleotide sequence ID" value="NZ_LWLN01000001.1"/>
</dbReference>
<evidence type="ECO:0000256" key="4">
    <source>
        <dbReference type="ARBA" id="ARBA00022723"/>
    </source>
</evidence>
<dbReference type="InterPro" id="IPR050072">
    <property type="entry name" value="Peptidase_M20A"/>
</dbReference>
<dbReference type="Proteomes" id="UP000189370">
    <property type="component" value="Unassembled WGS sequence"/>
</dbReference>
<gene>
    <name evidence="9" type="ORF">A6E15_11900</name>
</gene>
<keyword evidence="7" id="KW-0170">Cobalt</keyword>
<dbReference type="GO" id="GO:0046872">
    <property type="term" value="F:metal ion binding"/>
    <property type="evidence" value="ECO:0007669"/>
    <property type="project" value="UniProtKB-KW"/>
</dbReference>
<organism evidence="9 10">
    <name type="scientific">Natrinema saccharevitans</name>
    <dbReference type="NCBI Taxonomy" id="301967"/>
    <lineage>
        <taxon>Archaea</taxon>
        <taxon>Methanobacteriati</taxon>
        <taxon>Methanobacteriota</taxon>
        <taxon>Stenosarchaea group</taxon>
        <taxon>Halobacteria</taxon>
        <taxon>Halobacteriales</taxon>
        <taxon>Natrialbaceae</taxon>
        <taxon>Natrinema</taxon>
    </lineage>
</organism>
<evidence type="ECO:0000256" key="5">
    <source>
        <dbReference type="ARBA" id="ARBA00022801"/>
    </source>
</evidence>
<comment type="similarity">
    <text evidence="3">Belongs to the peptidase M20A family.</text>
</comment>
<dbReference type="InterPro" id="IPR010182">
    <property type="entry name" value="ArgE/DapE"/>
</dbReference>
<dbReference type="PANTHER" id="PTHR43808:SF25">
    <property type="entry name" value="PEPTIDASE M20 DIMERISATION DOMAIN-CONTAINING PROTEIN"/>
    <property type="match status" value="1"/>
</dbReference>
<dbReference type="InterPro" id="IPR036264">
    <property type="entry name" value="Bact_exopeptidase_dim_dom"/>
</dbReference>
<keyword evidence="10" id="KW-1185">Reference proteome</keyword>
<evidence type="ECO:0000259" key="8">
    <source>
        <dbReference type="Pfam" id="PF07687"/>
    </source>
</evidence>
<sequence>MASVDRDVLRDRIADRREDLVDLLGELIAQESVTGNEKPAQEVVVSRLESLGLEIDTWDPDVEELRDHPGFFETSSYADYGYEDRPNVAATRPGTGDGRSLTLSGHVDVVPVNEGEWRYDPWDATIEDGRLYGRGSNDMLGGVASMLVAVETLEDLGVELAGDLTVQTTVEEEDGGPGGVLSALERGYQPDAAIITEPSGLPNVGMASAGVMYFRVRVPGKSAHAAQGYAGVNAIGKATKLYRALDDLDRERKARISYEPAFRENPKLEGHETNLNVGTIAGGDWPSTVPSEAVLEGRIGWPPGETREEVRADVEAAVRDAAESDEWLSDHPPGIEWFGWNAAPHELDTDAEIVRLARANAEAITGGETTFTGGSAGNDERFYNRYYDIPCPSVGPRGDNIHGADEYVEIDSLVETAQTLALTAVDWCRTAE</sequence>
<dbReference type="Pfam" id="PF07687">
    <property type="entry name" value="M20_dimer"/>
    <property type="match status" value="1"/>
</dbReference>
<evidence type="ECO:0000313" key="10">
    <source>
        <dbReference type="Proteomes" id="UP000189370"/>
    </source>
</evidence>
<dbReference type="Gene3D" id="3.30.70.360">
    <property type="match status" value="1"/>
</dbReference>
<dbReference type="STRING" id="301967.A6E15_11900"/>
<comment type="cofactor">
    <cofactor evidence="2">
        <name>Zn(2+)</name>
        <dbReference type="ChEBI" id="CHEBI:29105"/>
    </cofactor>
</comment>
<dbReference type="InterPro" id="IPR002933">
    <property type="entry name" value="Peptidase_M20"/>
</dbReference>
<comment type="caution">
    <text evidence="9">The sequence shown here is derived from an EMBL/GenBank/DDBJ whole genome shotgun (WGS) entry which is preliminary data.</text>
</comment>